<protein>
    <submittedName>
        <fullName evidence="2">DUF3140 domain-containing protein</fullName>
    </submittedName>
</protein>
<keyword evidence="2" id="KW-0614">Plasmid</keyword>
<evidence type="ECO:0000256" key="1">
    <source>
        <dbReference type="SAM" id="MobiDB-lite"/>
    </source>
</evidence>
<evidence type="ECO:0000313" key="2">
    <source>
        <dbReference type="EMBL" id="QKW47723.1"/>
    </source>
</evidence>
<gene>
    <name evidence="2" type="ORF">HUT09_34590</name>
</gene>
<name>A0A7H8N064_STRMI</name>
<dbReference type="InterPro" id="IPR021487">
    <property type="entry name" value="DUF3140"/>
</dbReference>
<proteinExistence type="predicted"/>
<organism evidence="2 3">
    <name type="scientific">Streptomyces microflavus</name>
    <name type="common">Streptomyces lipmanii</name>
    <dbReference type="NCBI Taxonomy" id="1919"/>
    <lineage>
        <taxon>Bacteria</taxon>
        <taxon>Bacillati</taxon>
        <taxon>Actinomycetota</taxon>
        <taxon>Actinomycetes</taxon>
        <taxon>Kitasatosporales</taxon>
        <taxon>Streptomycetaceae</taxon>
        <taxon>Streptomyces</taxon>
    </lineage>
</organism>
<dbReference type="RefSeq" id="WP_176145627.1">
    <property type="nucleotide sequence ID" value="NZ_CP054927.1"/>
</dbReference>
<accession>A0A7H8N064</accession>
<reference evidence="2 3" key="1">
    <citation type="submission" date="2020-06" db="EMBL/GenBank/DDBJ databases">
        <title>Genome mining for natural products.</title>
        <authorList>
            <person name="Zhang B."/>
            <person name="Shi J."/>
            <person name="Ge H."/>
        </authorList>
    </citation>
    <scope>NUCLEOTIDE SEQUENCE [LARGE SCALE GENOMIC DNA]</scope>
    <source>
        <strain evidence="2 3">NA06532</strain>
        <plasmid evidence="2 3">unnamed1</plasmid>
    </source>
</reference>
<feature type="compositionally biased region" description="Basic and acidic residues" evidence="1">
    <location>
        <begin position="14"/>
        <end position="24"/>
    </location>
</feature>
<evidence type="ECO:0000313" key="3">
    <source>
        <dbReference type="Proteomes" id="UP000509345"/>
    </source>
</evidence>
<dbReference type="Proteomes" id="UP000509345">
    <property type="component" value="Plasmid unnamed1"/>
</dbReference>
<sequence>MTAGELETWLNTEQSRDVRQKDGGESIGHAGSSRPPARSPASPR</sequence>
<feature type="compositionally biased region" description="Low complexity" evidence="1">
    <location>
        <begin position="32"/>
        <end position="44"/>
    </location>
</feature>
<dbReference type="Pfam" id="PF11338">
    <property type="entry name" value="DUF3140"/>
    <property type="match status" value="1"/>
</dbReference>
<dbReference type="AlphaFoldDB" id="A0A7H8N064"/>
<dbReference type="GeneID" id="96997459"/>
<dbReference type="EMBL" id="CP054927">
    <property type="protein sequence ID" value="QKW47723.1"/>
    <property type="molecule type" value="Genomic_DNA"/>
</dbReference>
<feature type="region of interest" description="Disordered" evidence="1">
    <location>
        <begin position="1"/>
        <end position="44"/>
    </location>
</feature>
<geneLocation type="plasmid" evidence="2 3">
    <name>unnamed1</name>
</geneLocation>